<name>A0A0N4UM91_DRAME</name>
<protein>
    <submittedName>
        <fullName evidence="4">IstB_IS21 domain-containing protein</fullName>
    </submittedName>
</protein>
<evidence type="ECO:0000313" key="1">
    <source>
        <dbReference type="EMBL" id="VDN52809.1"/>
    </source>
</evidence>
<evidence type="ECO:0000313" key="4">
    <source>
        <dbReference type="WBParaSite" id="DME_0000895301-mRNA-1"/>
    </source>
</evidence>
<dbReference type="AlphaFoldDB" id="A0A0N4UM91"/>
<evidence type="ECO:0000313" key="2">
    <source>
        <dbReference type="Proteomes" id="UP000038040"/>
    </source>
</evidence>
<sequence length="71" mass="8665">MNYAILHSNIAWMKLETLFAHDFAFLEISQNLHYNYKRTILIDHIIQITEEEFDISKERIEANKNIYRKKH</sequence>
<reference evidence="1 3" key="2">
    <citation type="submission" date="2018-11" db="EMBL/GenBank/DDBJ databases">
        <authorList>
            <consortium name="Pathogen Informatics"/>
        </authorList>
    </citation>
    <scope>NUCLEOTIDE SEQUENCE [LARGE SCALE GENOMIC DNA]</scope>
</reference>
<gene>
    <name evidence="1" type="ORF">DME_LOCUS2782</name>
</gene>
<dbReference type="Proteomes" id="UP000274756">
    <property type="component" value="Unassembled WGS sequence"/>
</dbReference>
<proteinExistence type="predicted"/>
<keyword evidence="3" id="KW-1185">Reference proteome</keyword>
<dbReference type="Proteomes" id="UP000038040">
    <property type="component" value="Unplaced"/>
</dbReference>
<evidence type="ECO:0000313" key="3">
    <source>
        <dbReference type="Proteomes" id="UP000274756"/>
    </source>
</evidence>
<dbReference type="WBParaSite" id="DME_0000895301-mRNA-1">
    <property type="protein sequence ID" value="DME_0000895301-mRNA-1"/>
    <property type="gene ID" value="DME_0000895301"/>
</dbReference>
<organism evidence="2 4">
    <name type="scientific">Dracunculus medinensis</name>
    <name type="common">Guinea worm</name>
    <dbReference type="NCBI Taxonomy" id="318479"/>
    <lineage>
        <taxon>Eukaryota</taxon>
        <taxon>Metazoa</taxon>
        <taxon>Ecdysozoa</taxon>
        <taxon>Nematoda</taxon>
        <taxon>Chromadorea</taxon>
        <taxon>Rhabditida</taxon>
        <taxon>Spirurina</taxon>
        <taxon>Dracunculoidea</taxon>
        <taxon>Dracunculidae</taxon>
        <taxon>Dracunculus</taxon>
    </lineage>
</organism>
<reference evidence="4" key="1">
    <citation type="submission" date="2017-02" db="UniProtKB">
        <authorList>
            <consortium name="WormBaseParasite"/>
        </authorList>
    </citation>
    <scope>IDENTIFICATION</scope>
</reference>
<accession>A0A0N4UM91</accession>
<dbReference type="EMBL" id="UYYG01000080">
    <property type="protein sequence ID" value="VDN52809.1"/>
    <property type="molecule type" value="Genomic_DNA"/>
</dbReference>